<keyword evidence="1" id="KW-0675">Receptor</keyword>
<evidence type="ECO:0000313" key="1">
    <source>
        <dbReference type="EMBL" id="KAJ1892372.1"/>
    </source>
</evidence>
<proteinExistence type="predicted"/>
<keyword evidence="2" id="KW-1185">Reference proteome</keyword>
<organism evidence="1 2">
    <name type="scientific">Kickxella alabastrina</name>
    <dbReference type="NCBI Taxonomy" id="61397"/>
    <lineage>
        <taxon>Eukaryota</taxon>
        <taxon>Fungi</taxon>
        <taxon>Fungi incertae sedis</taxon>
        <taxon>Zoopagomycota</taxon>
        <taxon>Kickxellomycotina</taxon>
        <taxon>Kickxellomycetes</taxon>
        <taxon>Kickxellales</taxon>
        <taxon>Kickxellaceae</taxon>
        <taxon>Kickxella</taxon>
    </lineage>
</organism>
<comment type="caution">
    <text evidence="1">The sequence shown here is derived from an EMBL/GenBank/DDBJ whole genome shotgun (WGS) entry which is preliminary data.</text>
</comment>
<dbReference type="Proteomes" id="UP001150581">
    <property type="component" value="Unassembled WGS sequence"/>
</dbReference>
<name>A0ACC1ICE3_9FUNG</name>
<accession>A0ACC1ICE3</accession>
<reference evidence="1" key="1">
    <citation type="submission" date="2022-07" db="EMBL/GenBank/DDBJ databases">
        <title>Phylogenomic reconstructions and comparative analyses of Kickxellomycotina fungi.</title>
        <authorList>
            <person name="Reynolds N.K."/>
            <person name="Stajich J.E."/>
            <person name="Barry K."/>
            <person name="Grigoriev I.V."/>
            <person name="Crous P."/>
            <person name="Smith M.E."/>
        </authorList>
    </citation>
    <scope>NUCLEOTIDE SEQUENCE</scope>
    <source>
        <strain evidence="1">Benny 63K</strain>
    </source>
</reference>
<protein>
    <submittedName>
        <fullName evidence="1">Suppressor protein stp22 of temperature-sensitive alpha-factor receptor and arginine permease</fullName>
    </submittedName>
</protein>
<gene>
    <name evidence="1" type="primary">STP22</name>
    <name evidence="1" type="ORF">LPJ66_006380</name>
</gene>
<dbReference type="EMBL" id="JANBPG010001005">
    <property type="protein sequence ID" value="KAJ1892372.1"/>
    <property type="molecule type" value="Genomic_DNA"/>
</dbReference>
<evidence type="ECO:0000313" key="2">
    <source>
        <dbReference type="Proteomes" id="UP001150581"/>
    </source>
</evidence>
<sequence>MSLDVTRQWLRDNTARRVRKTCIFDDSDKVYALVDEAISQYRSLKPKIAEHMSADKTIQALLCLHGTLPVVFNGATFNIPVVFWFPRQFPSQPPMAYVTPTHTMVVKVSKHVDERGRIYHPYLAAWSTEEGSTLLELFASLIAVFSVEPPVYSRPPGYLAAAINPGFVGQRVGAATGQQPQQQQHAGTVSMPVLPQNSGLYAKQQMMQQQMLNNKRPMSALETELASVTVPMNSSLLQTHAPVNSSASPKPPTSTSTPPPPAAAAAVPQQTLAGNFPAGLSSPISGQTYSFNPIAGRPPIPITNPTSAPNTPGKTTFDTNNPTTTSPTSMASAPVSAASLGADHAGSVTALAAAVIAARMQLPVSDNESSSGQSNLWSDADSDHSDAANLDLNDPPAEAAAAVAVAAAAASTDSTISPDTLQQYQKQKKQLPLPQPVSSLLDSSPVDDPMKRLVGYQLAIYDRVSSAINKSREIHTRVNRELLDQSANLNSGAGVISEERKQLMESQKQLTANISVLESKLAELGAKKREFPEDSRVVDVAGVFRGVGMMEQLFDLAAEIAAIDDTLYLLGKGLNDGRVSLSVYMRQVRKLAQQQFLAKALALKIRGLSNLN</sequence>